<evidence type="ECO:0000313" key="5">
    <source>
        <dbReference type="EMBL" id="TDO47922.1"/>
    </source>
</evidence>
<sequence length="164" mass="17872">MRNTSFAAMHCSLAQSLELIGDWWTPLVLRDLYLGLDRFDQFVTDLGISRNLLTDRLSTLIEGGLVERTPYQQNPVRYAYSLTEAGREFVPILMAITAWGDRWATPEGGPPIRFTHDTCGNVTTPTVCCSECGDPLTTGEVTPTPGPGGRIAPGTALIATVMRA</sequence>
<evidence type="ECO:0000313" key="6">
    <source>
        <dbReference type="Proteomes" id="UP000295388"/>
    </source>
</evidence>
<dbReference type="Gene3D" id="1.10.10.10">
    <property type="entry name" value="Winged helix-like DNA-binding domain superfamily/Winged helix DNA-binding domain"/>
    <property type="match status" value="1"/>
</dbReference>
<dbReference type="OrthoDB" id="5181972at2"/>
<keyword evidence="1" id="KW-0805">Transcription regulation</keyword>
<feature type="domain" description="HTH hxlR-type" evidence="4">
    <location>
        <begin position="11"/>
        <end position="108"/>
    </location>
</feature>
<evidence type="ECO:0000256" key="1">
    <source>
        <dbReference type="ARBA" id="ARBA00023015"/>
    </source>
</evidence>
<protein>
    <submittedName>
        <fullName evidence="5">HxlR family transcriptional regulator</fullName>
    </submittedName>
</protein>
<comment type="caution">
    <text evidence="5">The sequence shown here is derived from an EMBL/GenBank/DDBJ whole genome shotgun (WGS) entry which is preliminary data.</text>
</comment>
<dbReference type="GO" id="GO:0003677">
    <property type="term" value="F:DNA binding"/>
    <property type="evidence" value="ECO:0007669"/>
    <property type="project" value="UniProtKB-KW"/>
</dbReference>
<dbReference type="InterPro" id="IPR036388">
    <property type="entry name" value="WH-like_DNA-bd_sf"/>
</dbReference>
<keyword evidence="2" id="KW-0238">DNA-binding</keyword>
<gene>
    <name evidence="5" type="ORF">EV643_108238</name>
</gene>
<reference evidence="5 6" key="1">
    <citation type="submission" date="2019-03" db="EMBL/GenBank/DDBJ databases">
        <title>Genomic Encyclopedia of Type Strains, Phase III (KMG-III): the genomes of soil and plant-associated and newly described type strains.</title>
        <authorList>
            <person name="Whitman W."/>
        </authorList>
    </citation>
    <scope>NUCLEOTIDE SEQUENCE [LARGE SCALE GENOMIC DNA]</scope>
    <source>
        <strain evidence="5 6">VKM Ac-2527</strain>
    </source>
</reference>
<evidence type="ECO:0000256" key="3">
    <source>
        <dbReference type="ARBA" id="ARBA00023163"/>
    </source>
</evidence>
<dbReference type="InterPro" id="IPR002577">
    <property type="entry name" value="HTH_HxlR"/>
</dbReference>
<dbReference type="AlphaFoldDB" id="A0A4R6KCC9"/>
<evidence type="ECO:0000259" key="4">
    <source>
        <dbReference type="PROSITE" id="PS51118"/>
    </source>
</evidence>
<dbReference type="PROSITE" id="PS51118">
    <property type="entry name" value="HTH_HXLR"/>
    <property type="match status" value="1"/>
</dbReference>
<organism evidence="5 6">
    <name type="scientific">Kribbella caucasensis</name>
    <dbReference type="NCBI Taxonomy" id="2512215"/>
    <lineage>
        <taxon>Bacteria</taxon>
        <taxon>Bacillati</taxon>
        <taxon>Actinomycetota</taxon>
        <taxon>Actinomycetes</taxon>
        <taxon>Propionibacteriales</taxon>
        <taxon>Kribbellaceae</taxon>
        <taxon>Kribbella</taxon>
    </lineage>
</organism>
<proteinExistence type="predicted"/>
<dbReference type="PANTHER" id="PTHR33204">
    <property type="entry name" value="TRANSCRIPTIONAL REGULATOR, MARR FAMILY"/>
    <property type="match status" value="1"/>
</dbReference>
<dbReference type="InterPro" id="IPR036390">
    <property type="entry name" value="WH_DNA-bd_sf"/>
</dbReference>
<dbReference type="RefSeq" id="WP_133801356.1">
    <property type="nucleotide sequence ID" value="NZ_SNWQ01000008.1"/>
</dbReference>
<keyword evidence="6" id="KW-1185">Reference proteome</keyword>
<dbReference type="Pfam" id="PF01638">
    <property type="entry name" value="HxlR"/>
    <property type="match status" value="1"/>
</dbReference>
<dbReference type="Proteomes" id="UP000295388">
    <property type="component" value="Unassembled WGS sequence"/>
</dbReference>
<name>A0A4R6KCC9_9ACTN</name>
<keyword evidence="3" id="KW-0804">Transcription</keyword>
<evidence type="ECO:0000256" key="2">
    <source>
        <dbReference type="ARBA" id="ARBA00023125"/>
    </source>
</evidence>
<dbReference type="PANTHER" id="PTHR33204:SF18">
    <property type="entry name" value="TRANSCRIPTIONAL REGULATORY PROTEIN"/>
    <property type="match status" value="1"/>
</dbReference>
<accession>A0A4R6KCC9</accession>
<dbReference type="EMBL" id="SNWQ01000008">
    <property type="protein sequence ID" value="TDO47922.1"/>
    <property type="molecule type" value="Genomic_DNA"/>
</dbReference>
<dbReference type="SUPFAM" id="SSF46785">
    <property type="entry name" value="Winged helix' DNA-binding domain"/>
    <property type="match status" value="1"/>
</dbReference>